<protein>
    <submittedName>
        <fullName evidence="1">Uncharacterized protein</fullName>
    </submittedName>
</protein>
<organism evidence="1 2">
    <name type="scientific">Aliarcobacter butzleri L351</name>
    <dbReference type="NCBI Taxonomy" id="1447259"/>
    <lineage>
        <taxon>Bacteria</taxon>
        <taxon>Pseudomonadati</taxon>
        <taxon>Campylobacterota</taxon>
        <taxon>Epsilonproteobacteria</taxon>
        <taxon>Campylobacterales</taxon>
        <taxon>Arcobacteraceae</taxon>
        <taxon>Aliarcobacter</taxon>
    </lineage>
</organism>
<dbReference type="Proteomes" id="UP000035526">
    <property type="component" value="Unassembled WGS sequence"/>
</dbReference>
<sequence length="451" mass="53580">MIENIYYISFLVIPTKQNKEYDNLSEVTVYCWIKSTDIDSSYLIASFYIEKFDWQIKQNLQKPIIVYEDNFYEKEIELENFYKAQKDKMAFVYVALARDEKTSSIKMLDTSYKFDMFKFIMEKKNLYNQGRCLHYDANNRCNEIIKAHSVQKTGLLSKISRNNKVYCLSHNIGDFKKNNGEVVFREEYITKFSTFKGFCKKHDNKLFEPIDNSFFSTENMLHILLYSYRALSRQFFNKENSLNLYKKILEEVRENLGLNKYISAYLYGTEIGYRNLEFHKNIYDNLLKNKSYDEMRYVSFNSSDNLNVVFSNVLYPEYDFEGNLLQNLSDTSKPFDLISFHSVPTEIGWSFVFTWHKSSDHSCCHFINSLKNMIKKGESLSDLLFQFTIFNGENIAFSPDWWESISGENQDKITKGISQMMNSTREIRTYYQKNSLKNISEWNFETINDNL</sequence>
<gene>
    <name evidence="1" type="ORF">AF76_08885</name>
</gene>
<reference evidence="1 2" key="1">
    <citation type="submission" date="2014-01" db="EMBL/GenBank/DDBJ databases">
        <title>Development of a Comparative Genomic Fingerprinting Assay for High Resolution Genotyping of Arcobacter butzleri.</title>
        <authorList>
            <person name="Webb A.L."/>
            <person name="Inglis G.D."/>
            <person name="Kruczkiewicz P."/>
            <person name="Selinger L.B."/>
            <person name="Taboada E.N."/>
        </authorList>
    </citation>
    <scope>NUCLEOTIDE SEQUENCE [LARGE SCALE GENOMIC DNA]</scope>
    <source>
        <strain evidence="1 2">L351</strain>
    </source>
</reference>
<dbReference type="EMBL" id="JAIS01000090">
    <property type="protein sequence ID" value="KLE00155.1"/>
    <property type="molecule type" value="Genomic_DNA"/>
</dbReference>
<evidence type="ECO:0000313" key="2">
    <source>
        <dbReference type="Proteomes" id="UP000035526"/>
    </source>
</evidence>
<proteinExistence type="predicted"/>
<evidence type="ECO:0000313" key="1">
    <source>
        <dbReference type="EMBL" id="KLE00155.1"/>
    </source>
</evidence>
<comment type="caution">
    <text evidence="1">The sequence shown here is derived from an EMBL/GenBank/DDBJ whole genome shotgun (WGS) entry which is preliminary data.</text>
</comment>
<dbReference type="AlphaFoldDB" id="A0A837J4H2"/>
<name>A0A837J4H2_9BACT</name>
<accession>A0A837J4H2</accession>
<dbReference type="RefSeq" id="WP_046992057.1">
    <property type="nucleotide sequence ID" value="NZ_JAIS01000090.1"/>
</dbReference>